<accession>A0A089J1Q9</accession>
<feature type="transmembrane region" description="Helical" evidence="1">
    <location>
        <begin position="157"/>
        <end position="179"/>
    </location>
</feature>
<keyword evidence="1" id="KW-0472">Membrane</keyword>
<keyword evidence="3" id="KW-1185">Reference proteome</keyword>
<organism evidence="2 3">
    <name type="scientific">Paenibacillus durus</name>
    <name type="common">Paenibacillus azotofixans</name>
    <dbReference type="NCBI Taxonomy" id="44251"/>
    <lineage>
        <taxon>Bacteria</taxon>
        <taxon>Bacillati</taxon>
        <taxon>Bacillota</taxon>
        <taxon>Bacilli</taxon>
        <taxon>Bacillales</taxon>
        <taxon>Paenibacillaceae</taxon>
        <taxon>Paenibacillus</taxon>
    </lineage>
</organism>
<dbReference type="AlphaFoldDB" id="A0A089J1Q9"/>
<reference evidence="2 3" key="1">
    <citation type="submission" date="2014-08" db="EMBL/GenBank/DDBJ databases">
        <title>Comparative genomics of the Paenibacillus odorifer group.</title>
        <authorList>
            <person name="den Bakker H.C."/>
            <person name="Tsai Y.-C."/>
            <person name="Martin N."/>
            <person name="Korlach J."/>
            <person name="Wiedmann M."/>
        </authorList>
    </citation>
    <scope>NUCLEOTIDE SEQUENCE [LARGE SCALE GENOMIC DNA]</scope>
    <source>
        <strain evidence="2 3">DSM 1735</strain>
    </source>
</reference>
<name>A0A089J1Q9_PAEDU</name>
<feature type="transmembrane region" description="Helical" evidence="1">
    <location>
        <begin position="20"/>
        <end position="39"/>
    </location>
</feature>
<dbReference type="STRING" id="44251.PDUR_27135"/>
<dbReference type="RefSeq" id="WP_042208810.1">
    <property type="nucleotide sequence ID" value="NZ_CP009288.1"/>
</dbReference>
<sequence length="265" mass="28421">MLNLVQADLFKLYKSKSIKILLGITTASAVAMAVMAYLIPQGKIEASMTGIGFMFSDINMISILGGVIAGMCICSDFDNKTIHDAIANGYSRGTVILSKATVLGFALAFILLPYAIITGIALSTGSEFSMGSVAVGFLHVLTSEDGTALSASETWKLFAVILTLMIVYVAQLSICVPLAFLLKKPIFVVAIYYGFSFICAQLMRLSDSSPVFDRIFSSTPYGGNYAYVTLDTGTGDMVRAIAVSLIFMIVMLAVTYSAFRTTEIK</sequence>
<evidence type="ECO:0000256" key="1">
    <source>
        <dbReference type="SAM" id="Phobius"/>
    </source>
</evidence>
<dbReference type="Proteomes" id="UP000029409">
    <property type="component" value="Chromosome"/>
</dbReference>
<dbReference type="EMBL" id="CP009288">
    <property type="protein sequence ID" value="AIQ15129.1"/>
    <property type="molecule type" value="Genomic_DNA"/>
</dbReference>
<evidence type="ECO:0000313" key="3">
    <source>
        <dbReference type="Proteomes" id="UP000029409"/>
    </source>
</evidence>
<dbReference type="OrthoDB" id="1738593at2"/>
<gene>
    <name evidence="2" type="ORF">PDUR_27135</name>
</gene>
<dbReference type="KEGG" id="pdu:PDUR_27135"/>
<evidence type="ECO:0000313" key="2">
    <source>
        <dbReference type="EMBL" id="AIQ15129.1"/>
    </source>
</evidence>
<keyword evidence="1" id="KW-0812">Transmembrane</keyword>
<feature type="transmembrane region" description="Helical" evidence="1">
    <location>
        <begin position="51"/>
        <end position="74"/>
    </location>
</feature>
<feature type="transmembrane region" description="Helical" evidence="1">
    <location>
        <begin position="186"/>
        <end position="203"/>
    </location>
</feature>
<feature type="transmembrane region" description="Helical" evidence="1">
    <location>
        <begin position="237"/>
        <end position="259"/>
    </location>
</feature>
<dbReference type="eggNOG" id="ENOG502ZA4N">
    <property type="taxonomic scope" value="Bacteria"/>
</dbReference>
<feature type="transmembrane region" description="Helical" evidence="1">
    <location>
        <begin position="95"/>
        <end position="122"/>
    </location>
</feature>
<proteinExistence type="predicted"/>
<keyword evidence="1" id="KW-1133">Transmembrane helix</keyword>
<protein>
    <submittedName>
        <fullName evidence="2">Uncharacterized protein</fullName>
    </submittedName>
</protein>